<keyword evidence="2" id="KW-1185">Reference proteome</keyword>
<dbReference type="Proteomes" id="UP000443353">
    <property type="component" value="Unassembled WGS sequence"/>
</dbReference>
<accession>A0A7X3K5R6</accession>
<protein>
    <submittedName>
        <fullName evidence="1">Uncharacterized protein</fullName>
    </submittedName>
</protein>
<dbReference type="RefSeq" id="WP_156403948.1">
    <property type="nucleotide sequence ID" value="NZ_WSES01000001.1"/>
</dbReference>
<comment type="caution">
    <text evidence="1">The sequence shown here is derived from an EMBL/GenBank/DDBJ whole genome shotgun (WGS) entry which is preliminary data.</text>
</comment>
<evidence type="ECO:0000313" key="1">
    <source>
        <dbReference type="EMBL" id="MVW58445.1"/>
    </source>
</evidence>
<sequence>MLTPDNFKRMSMHRNLPRPASLAYLNQWERTDKPLATILRSDVGPKDLAIAFRELATKYNVIRNFSTKEARKHGPKQVERLWRKVADSVCKVELNDEASPSEEINLLAQKLGGIFPLADDATKSQPVLLSAATKFLWFRGHTNIRIYDKRAVVALNALIKLRDEGKARKVDGDYKLFATEWDTEYKRLRAQIKGAIKDLPQVVHWSTVPEASRKSALVDSKNDWFSDRVFDKILWITGEKTR</sequence>
<dbReference type="EMBL" id="WSES01000001">
    <property type="protein sequence ID" value="MVW58445.1"/>
    <property type="molecule type" value="Genomic_DNA"/>
</dbReference>
<reference evidence="1 2" key="1">
    <citation type="submission" date="2019-12" db="EMBL/GenBank/DDBJ databases">
        <authorList>
            <person name="Li C."/>
            <person name="Zhao J."/>
        </authorList>
    </citation>
    <scope>NUCLEOTIDE SEQUENCE [LARGE SCALE GENOMIC DNA]</scope>
    <source>
        <strain evidence="1 2">NEAU-DD11</strain>
    </source>
</reference>
<dbReference type="AlphaFoldDB" id="A0A7X3K5R6"/>
<gene>
    <name evidence="1" type="ORF">GPY61_00710</name>
</gene>
<name>A0A7X3K5R6_9BURK</name>
<proteinExistence type="predicted"/>
<evidence type="ECO:0000313" key="2">
    <source>
        <dbReference type="Proteomes" id="UP000443353"/>
    </source>
</evidence>
<organism evidence="1 2">
    <name type="scientific">Massilia cellulosiltytica</name>
    <dbReference type="NCBI Taxonomy" id="2683234"/>
    <lineage>
        <taxon>Bacteria</taxon>
        <taxon>Pseudomonadati</taxon>
        <taxon>Pseudomonadota</taxon>
        <taxon>Betaproteobacteria</taxon>
        <taxon>Burkholderiales</taxon>
        <taxon>Oxalobacteraceae</taxon>
        <taxon>Telluria group</taxon>
        <taxon>Massilia</taxon>
    </lineage>
</organism>